<feature type="region of interest" description="Disordered" evidence="4">
    <location>
        <begin position="1"/>
        <end position="22"/>
    </location>
</feature>
<dbReference type="OMA" id="NADPIFT"/>
<keyword evidence="6" id="KW-1185">Reference proteome</keyword>
<evidence type="ECO:0000313" key="5">
    <source>
        <dbReference type="EMBL" id="OLL26696.1"/>
    </source>
</evidence>
<dbReference type="GO" id="GO:0001965">
    <property type="term" value="F:G-protein alpha-subunit binding"/>
    <property type="evidence" value="ECO:0007669"/>
    <property type="project" value="TreeGrafter"/>
</dbReference>
<dbReference type="STRING" id="1198029.A0A1U7LVJ2"/>
<proteinExistence type="inferred from homology"/>
<comment type="caution">
    <text evidence="5">The sequence shown here is derived from an EMBL/GenBank/DDBJ whole genome shotgun (WGS) entry which is preliminary data.</text>
</comment>
<dbReference type="EMBL" id="LXFE01000152">
    <property type="protein sequence ID" value="OLL26696.1"/>
    <property type="molecule type" value="Genomic_DNA"/>
</dbReference>
<protein>
    <submittedName>
        <fullName evidence="5">Synembryn-like protein</fullName>
    </submittedName>
</protein>
<dbReference type="PANTHER" id="PTHR12425:SF5">
    <property type="entry name" value="SYNEMBRYN"/>
    <property type="match status" value="1"/>
</dbReference>
<sequence length="448" mass="50701">MSAQDTDKSNSTQAQSLVDRLSTYPENPTEIQSLLLSLKEIGRIKENASPIYSEQGISMLIYFAFENKYEDVQVARECQLEALRCLANALLLEPLTRTTFGSKSGYEYTLKLYNEQDFSLEFLLSRMCFLGTVEKGCLSIYEWSGDIVTMTFHKLLERHVLSETDDLDRLKALAETLKFMFNVTLYLPDVKKYEGMIPLLLKLLERLPKTLTLPTTQIVNALLNLSITPAYFPSATPRVHVATLVSILDDVFEKASRADQFEDQIVQVGDELASLFGVLRQIFQACPEDVLKYGKEKLLPTLADRKHPLGKGHSLADHLLRTSTCVHENVREHSASLLFELSDSNASKFVQNIGFGYASGFLVTHNIPIPQLDSGSGEYNHVTGQDLAEEDKMNMEMKAKFIEMTDEEKEQEAERLFVLFERMNKTGVVDVKNPVQVAREEGRFEELP</sequence>
<keyword evidence="3" id="KW-0143">Chaperone</keyword>
<evidence type="ECO:0000313" key="6">
    <source>
        <dbReference type="Proteomes" id="UP000186594"/>
    </source>
</evidence>
<gene>
    <name evidence="5" type="ORF">NEOLI_000327</name>
</gene>
<comment type="similarity">
    <text evidence="1">Belongs to the synembryn family.</text>
</comment>
<dbReference type="Proteomes" id="UP000186594">
    <property type="component" value="Unassembled WGS sequence"/>
</dbReference>
<dbReference type="Pfam" id="PF10165">
    <property type="entry name" value="Ric8"/>
    <property type="match status" value="1"/>
</dbReference>
<dbReference type="GO" id="GO:0005085">
    <property type="term" value="F:guanyl-nucleotide exchange factor activity"/>
    <property type="evidence" value="ECO:0007669"/>
    <property type="project" value="UniProtKB-KW"/>
</dbReference>
<keyword evidence="2" id="KW-0344">Guanine-nucleotide releasing factor</keyword>
<evidence type="ECO:0000256" key="2">
    <source>
        <dbReference type="ARBA" id="ARBA00022658"/>
    </source>
</evidence>
<evidence type="ECO:0000256" key="3">
    <source>
        <dbReference type="ARBA" id="ARBA00023186"/>
    </source>
</evidence>
<evidence type="ECO:0000256" key="1">
    <source>
        <dbReference type="ARBA" id="ARBA00009049"/>
    </source>
</evidence>
<dbReference type="SUPFAM" id="SSF48371">
    <property type="entry name" value="ARM repeat"/>
    <property type="match status" value="1"/>
</dbReference>
<dbReference type="GO" id="GO:0007186">
    <property type="term" value="P:G protein-coupled receptor signaling pathway"/>
    <property type="evidence" value="ECO:0007669"/>
    <property type="project" value="TreeGrafter"/>
</dbReference>
<dbReference type="InterPro" id="IPR016024">
    <property type="entry name" value="ARM-type_fold"/>
</dbReference>
<dbReference type="AlphaFoldDB" id="A0A1U7LVJ2"/>
<evidence type="ECO:0000256" key="4">
    <source>
        <dbReference type="SAM" id="MobiDB-lite"/>
    </source>
</evidence>
<accession>A0A1U7LVJ2</accession>
<dbReference type="InterPro" id="IPR019318">
    <property type="entry name" value="Gua_nucleotide_exch_fac_Ric8"/>
</dbReference>
<reference evidence="5 6" key="1">
    <citation type="submission" date="2016-04" db="EMBL/GenBank/DDBJ databases">
        <title>Evolutionary innovation and constraint leading to complex multicellularity in the Ascomycota.</title>
        <authorList>
            <person name="Cisse O."/>
            <person name="Nguyen A."/>
            <person name="Hewitt D.A."/>
            <person name="Jedd G."/>
            <person name="Stajich J.E."/>
        </authorList>
    </citation>
    <scope>NUCLEOTIDE SEQUENCE [LARGE SCALE GENOMIC DNA]</scope>
    <source>
        <strain evidence="5 6">DAH-3</strain>
    </source>
</reference>
<name>A0A1U7LVJ2_NEOID</name>
<dbReference type="GO" id="GO:0005737">
    <property type="term" value="C:cytoplasm"/>
    <property type="evidence" value="ECO:0007669"/>
    <property type="project" value="TreeGrafter"/>
</dbReference>
<organism evidence="5 6">
    <name type="scientific">Neolecta irregularis (strain DAH-3)</name>
    <dbReference type="NCBI Taxonomy" id="1198029"/>
    <lineage>
        <taxon>Eukaryota</taxon>
        <taxon>Fungi</taxon>
        <taxon>Dikarya</taxon>
        <taxon>Ascomycota</taxon>
        <taxon>Taphrinomycotina</taxon>
        <taxon>Neolectales</taxon>
        <taxon>Neolectaceae</taxon>
        <taxon>Neolecta</taxon>
    </lineage>
</organism>
<dbReference type="OrthoDB" id="5585685at2759"/>
<dbReference type="PANTHER" id="PTHR12425">
    <property type="entry name" value="SYNEMBRYN"/>
    <property type="match status" value="1"/>
</dbReference>